<dbReference type="SMART" id="SM00471">
    <property type="entry name" value="HDc"/>
    <property type="match status" value="1"/>
</dbReference>
<dbReference type="Gene3D" id="3.40.50.2300">
    <property type="match status" value="1"/>
</dbReference>
<evidence type="ECO:0000259" key="3">
    <source>
        <dbReference type="PROSITE" id="PS50110"/>
    </source>
</evidence>
<keyword evidence="2" id="KW-0175">Coiled coil</keyword>
<feature type="domain" description="HD-GYP" evidence="5">
    <location>
        <begin position="184"/>
        <end position="380"/>
    </location>
</feature>
<dbReference type="SUPFAM" id="SSF52172">
    <property type="entry name" value="CheY-like"/>
    <property type="match status" value="1"/>
</dbReference>
<reference evidence="6" key="1">
    <citation type="submission" date="2020-11" db="EMBL/GenBank/DDBJ databases">
        <title>Azospira restricta DSM 18626 genome sequence.</title>
        <authorList>
            <person name="Moe W.M."/>
        </authorList>
    </citation>
    <scope>NUCLEOTIDE SEQUENCE</scope>
    <source>
        <strain evidence="6">DSM 18626</strain>
    </source>
</reference>
<proteinExistence type="predicted"/>
<dbReference type="Gene3D" id="1.10.3210.10">
    <property type="entry name" value="Hypothetical protein af1432"/>
    <property type="match status" value="1"/>
</dbReference>
<dbReference type="KEGG" id="ares:IWH25_09460"/>
<sequence length="439" mass="48180">MNLPAATSDLVDAAAAERPWRLLCVDDEPNILSSLRRLLRSSGYQVTLANSGAEGLEALAKEEADLVISDMRMPVMDGAQFLDQVRQRWPDTVRILLTGYADIASTVAAINRGEIFRYIAKPWDDEEVLQTIRKALERKALEREKARLEALTVRQNEELKALNQSLEEKVQARTQELALANEKLKGSFLTSVKVFANLIELREGALAGHSRRVADLARKIAAKMGLAGRDLQDVFLAGLLHDIGKIGLPDSLLAKPVTHMSGDDLGAYRKHTIKGEQSLMALDELRGAAALLRSHHERFDGQGFPDGLSGLAIPLGARILALANDYDGLQIGIISPRRLNPEEAKKLIVDGRGKRYDPQVVDAFLSIFGSVEPEPGGGVLVPLADLQPGMVLARDLVTRDGVLLLAADYLLDERLIRQIQDYARAEGGLHGLHIRTDKR</sequence>
<evidence type="ECO:0000259" key="4">
    <source>
        <dbReference type="PROSITE" id="PS51831"/>
    </source>
</evidence>
<keyword evidence="7" id="KW-1185">Reference proteome</keyword>
<dbReference type="Pfam" id="PF13487">
    <property type="entry name" value="HD_5"/>
    <property type="match status" value="1"/>
</dbReference>
<dbReference type="InterPro" id="IPR037522">
    <property type="entry name" value="HD_GYP_dom"/>
</dbReference>
<evidence type="ECO:0000313" key="6">
    <source>
        <dbReference type="EMBL" id="QRJ65522.1"/>
    </source>
</evidence>
<dbReference type="RefSeq" id="WP_203389052.1">
    <property type="nucleotide sequence ID" value="NZ_CP064781.1"/>
</dbReference>
<dbReference type="SMART" id="SM00448">
    <property type="entry name" value="REC"/>
    <property type="match status" value="1"/>
</dbReference>
<dbReference type="GO" id="GO:0008081">
    <property type="term" value="F:phosphoric diester hydrolase activity"/>
    <property type="evidence" value="ECO:0007669"/>
    <property type="project" value="UniProtKB-ARBA"/>
</dbReference>
<protein>
    <submittedName>
        <fullName evidence="6">Response regulator</fullName>
    </submittedName>
</protein>
<name>A0A974SSF7_9RHOO</name>
<evidence type="ECO:0000256" key="2">
    <source>
        <dbReference type="SAM" id="Coils"/>
    </source>
</evidence>
<dbReference type="InterPro" id="IPR001789">
    <property type="entry name" value="Sig_transdc_resp-reg_receiver"/>
</dbReference>
<dbReference type="EMBL" id="CP064781">
    <property type="protein sequence ID" value="QRJ65522.1"/>
    <property type="molecule type" value="Genomic_DNA"/>
</dbReference>
<dbReference type="PROSITE" id="PS50110">
    <property type="entry name" value="RESPONSE_REGULATORY"/>
    <property type="match status" value="1"/>
</dbReference>
<dbReference type="PROSITE" id="PS51831">
    <property type="entry name" value="HD"/>
    <property type="match status" value="1"/>
</dbReference>
<feature type="coiled-coil region" evidence="2">
    <location>
        <begin position="129"/>
        <end position="183"/>
    </location>
</feature>
<dbReference type="InterPro" id="IPR052020">
    <property type="entry name" value="Cyclic_di-GMP/3'3'-cGAMP_PDE"/>
</dbReference>
<dbReference type="Proteomes" id="UP000663444">
    <property type="component" value="Chromosome"/>
</dbReference>
<dbReference type="InterPro" id="IPR003607">
    <property type="entry name" value="HD/PDEase_dom"/>
</dbReference>
<dbReference type="SUPFAM" id="SSF109604">
    <property type="entry name" value="HD-domain/PDEase-like"/>
    <property type="match status" value="1"/>
</dbReference>
<gene>
    <name evidence="6" type="ORF">IWH25_09460</name>
</gene>
<dbReference type="CDD" id="cd00077">
    <property type="entry name" value="HDc"/>
    <property type="match status" value="1"/>
</dbReference>
<evidence type="ECO:0000256" key="1">
    <source>
        <dbReference type="PROSITE-ProRule" id="PRU00169"/>
    </source>
</evidence>
<dbReference type="PANTHER" id="PTHR45228">
    <property type="entry name" value="CYCLIC DI-GMP PHOSPHODIESTERASE TM_0186-RELATED"/>
    <property type="match status" value="1"/>
</dbReference>
<dbReference type="GO" id="GO:0000160">
    <property type="term" value="P:phosphorelay signal transduction system"/>
    <property type="evidence" value="ECO:0007669"/>
    <property type="project" value="InterPro"/>
</dbReference>
<feature type="modified residue" description="4-aspartylphosphate" evidence="1">
    <location>
        <position position="70"/>
    </location>
</feature>
<dbReference type="AlphaFoldDB" id="A0A974SSF7"/>
<evidence type="ECO:0000259" key="5">
    <source>
        <dbReference type="PROSITE" id="PS51832"/>
    </source>
</evidence>
<dbReference type="PROSITE" id="PS51832">
    <property type="entry name" value="HD_GYP"/>
    <property type="match status" value="1"/>
</dbReference>
<feature type="domain" description="HD" evidence="4">
    <location>
        <begin position="206"/>
        <end position="329"/>
    </location>
</feature>
<feature type="domain" description="Response regulatory" evidence="3">
    <location>
        <begin position="21"/>
        <end position="136"/>
    </location>
</feature>
<evidence type="ECO:0000313" key="7">
    <source>
        <dbReference type="Proteomes" id="UP000663444"/>
    </source>
</evidence>
<dbReference type="PANTHER" id="PTHR45228:SF8">
    <property type="entry name" value="TWO-COMPONENT RESPONSE REGULATOR-RELATED"/>
    <property type="match status" value="1"/>
</dbReference>
<organism evidence="6 7">
    <name type="scientific">Azospira restricta</name>
    <dbReference type="NCBI Taxonomy" id="404405"/>
    <lineage>
        <taxon>Bacteria</taxon>
        <taxon>Pseudomonadati</taxon>
        <taxon>Pseudomonadota</taxon>
        <taxon>Betaproteobacteria</taxon>
        <taxon>Rhodocyclales</taxon>
        <taxon>Rhodocyclaceae</taxon>
        <taxon>Azospira</taxon>
    </lineage>
</organism>
<dbReference type="Pfam" id="PF00072">
    <property type="entry name" value="Response_reg"/>
    <property type="match status" value="1"/>
</dbReference>
<dbReference type="InterPro" id="IPR006674">
    <property type="entry name" value="HD_domain"/>
</dbReference>
<keyword evidence="1" id="KW-0597">Phosphoprotein</keyword>
<dbReference type="InterPro" id="IPR011006">
    <property type="entry name" value="CheY-like_superfamily"/>
</dbReference>
<dbReference type="CDD" id="cd17569">
    <property type="entry name" value="REC_HupR-like"/>
    <property type="match status" value="1"/>
</dbReference>
<accession>A0A974SSF7</accession>